<organism evidence="1 2">
    <name type="scientific">Roseovarius faecimaris</name>
    <dbReference type="NCBI Taxonomy" id="2494550"/>
    <lineage>
        <taxon>Bacteria</taxon>
        <taxon>Pseudomonadati</taxon>
        <taxon>Pseudomonadota</taxon>
        <taxon>Alphaproteobacteria</taxon>
        <taxon>Rhodobacterales</taxon>
        <taxon>Roseobacteraceae</taxon>
        <taxon>Roseovarius</taxon>
    </lineage>
</organism>
<dbReference type="EMBL" id="CP034348">
    <property type="protein sequence ID" value="QGY00325.1"/>
    <property type="molecule type" value="Genomic_DNA"/>
</dbReference>
<dbReference type="Proteomes" id="UP000428330">
    <property type="component" value="Chromosome"/>
</dbReference>
<reference evidence="2" key="1">
    <citation type="submission" date="2018-12" db="EMBL/GenBank/DDBJ databases">
        <title>Complete genome sequence of Roseovarius sp. MME-070.</title>
        <authorList>
            <person name="Nam Y.-D."/>
            <person name="Kang J."/>
            <person name="Chung W.-H."/>
            <person name="Park Y.S."/>
        </authorList>
    </citation>
    <scope>NUCLEOTIDE SEQUENCE [LARGE SCALE GENOMIC DNA]</scope>
    <source>
        <strain evidence="2">MME-070</strain>
    </source>
</reference>
<evidence type="ECO:0000313" key="2">
    <source>
        <dbReference type="Proteomes" id="UP000428330"/>
    </source>
</evidence>
<protein>
    <submittedName>
        <fullName evidence="1">Uncharacterized protein</fullName>
    </submittedName>
</protein>
<proteinExistence type="predicted"/>
<dbReference type="KEGG" id="rom:EI983_06410"/>
<dbReference type="AlphaFoldDB" id="A0A6I6IW69"/>
<accession>A0A6I6IW69</accession>
<keyword evidence="2" id="KW-1185">Reference proteome</keyword>
<gene>
    <name evidence="1" type="ORF">EI983_06410</name>
</gene>
<sequence>MRRPRPALAGCPAARATWGDVCSPARRISSFDESGCLYEPALGFFVFGVVWCPCPVFICH</sequence>
<name>A0A6I6IW69_9RHOB</name>
<evidence type="ECO:0000313" key="1">
    <source>
        <dbReference type="EMBL" id="QGY00325.1"/>
    </source>
</evidence>